<keyword evidence="1" id="KW-0812">Transmembrane</keyword>
<evidence type="ECO:0000256" key="1">
    <source>
        <dbReference type="SAM" id="Phobius"/>
    </source>
</evidence>
<keyword evidence="4" id="KW-1185">Reference proteome</keyword>
<dbReference type="EMBL" id="JANKHG010000027">
    <property type="protein sequence ID" value="MCR2747892.1"/>
    <property type="molecule type" value="Genomic_DNA"/>
</dbReference>
<proteinExistence type="predicted"/>
<comment type="caution">
    <text evidence="3">The sequence shown here is derived from an EMBL/GenBank/DDBJ whole genome shotgun (WGS) entry which is preliminary data.</text>
</comment>
<evidence type="ECO:0000313" key="4">
    <source>
        <dbReference type="Proteomes" id="UP001165267"/>
    </source>
</evidence>
<accession>A0ABT1XKR8</accession>
<feature type="transmembrane region" description="Helical" evidence="1">
    <location>
        <begin position="12"/>
        <end position="29"/>
    </location>
</feature>
<feature type="transmembrane region" description="Helical" evidence="1">
    <location>
        <begin position="197"/>
        <end position="218"/>
    </location>
</feature>
<name>A0ABT1XKR8_9BURK</name>
<evidence type="ECO:0000313" key="3">
    <source>
        <dbReference type="EMBL" id="MCR2747892.1"/>
    </source>
</evidence>
<feature type="transmembrane region" description="Helical" evidence="1">
    <location>
        <begin position="105"/>
        <end position="124"/>
    </location>
</feature>
<dbReference type="InterPro" id="IPR054258">
    <property type="entry name" value="DUF6989"/>
</dbReference>
<feature type="transmembrane region" description="Helical" evidence="1">
    <location>
        <begin position="131"/>
        <end position="148"/>
    </location>
</feature>
<organism evidence="3 4">
    <name type="scientific">Limnobacter parvus</name>
    <dbReference type="NCBI Taxonomy" id="2939690"/>
    <lineage>
        <taxon>Bacteria</taxon>
        <taxon>Pseudomonadati</taxon>
        <taxon>Pseudomonadota</taxon>
        <taxon>Betaproteobacteria</taxon>
        <taxon>Burkholderiales</taxon>
        <taxon>Burkholderiaceae</taxon>
        <taxon>Limnobacter</taxon>
    </lineage>
</organism>
<dbReference type="Pfam" id="PF22497">
    <property type="entry name" value="DUF6989"/>
    <property type="match status" value="1"/>
</dbReference>
<protein>
    <recommendedName>
        <fullName evidence="2">DUF6989 domain-containing protein</fullName>
    </recommendedName>
</protein>
<feature type="transmembrane region" description="Helical" evidence="1">
    <location>
        <begin position="66"/>
        <end position="85"/>
    </location>
</feature>
<keyword evidence="1" id="KW-1133">Transmembrane helix</keyword>
<keyword evidence="1" id="KW-0472">Membrane</keyword>
<reference evidence="3" key="1">
    <citation type="submission" date="2022-07" db="EMBL/GenBank/DDBJ databases">
        <authorList>
            <person name="Xamxidin M."/>
        </authorList>
    </citation>
    <scope>NUCLEOTIDE SEQUENCE</scope>
    <source>
        <strain evidence="3">YS8-69</strain>
    </source>
</reference>
<dbReference type="Proteomes" id="UP001165267">
    <property type="component" value="Unassembled WGS sequence"/>
</dbReference>
<dbReference type="RefSeq" id="WP_257513103.1">
    <property type="nucleotide sequence ID" value="NZ_JANKHG010000027.1"/>
</dbReference>
<sequence>MMARTSTAGVRDALVFHALFFAVAIPVALNVEGNALGIALMVFAVAYNIALPWVGHWRGHTDWVQLWKFLLPLSIALPCADWMLVERMGTLTFPDHGIPRLGGAVPLYFMGLWIMLLWQVCWFALATPKPYPVVAALSLGGFLVWEWAARPMNLWHAQNVLQVEGFAIYPLIPEMLLAIGALWLWQILGKKHYAQQILGALALAVFYAGALSLSLLWIG</sequence>
<feature type="transmembrane region" description="Helical" evidence="1">
    <location>
        <begin position="168"/>
        <end position="185"/>
    </location>
</feature>
<feature type="domain" description="DUF6989" evidence="2">
    <location>
        <begin position="79"/>
        <end position="218"/>
    </location>
</feature>
<gene>
    <name evidence="3" type="ORF">NSP04_14670</name>
</gene>
<feature type="transmembrane region" description="Helical" evidence="1">
    <location>
        <begin position="35"/>
        <end position="54"/>
    </location>
</feature>
<evidence type="ECO:0000259" key="2">
    <source>
        <dbReference type="Pfam" id="PF22497"/>
    </source>
</evidence>